<evidence type="ECO:0000313" key="2">
    <source>
        <dbReference type="Proteomes" id="UP000033710"/>
    </source>
</evidence>
<name>A0A0F2MAT1_SPOSC</name>
<dbReference type="Proteomes" id="UP000033710">
    <property type="component" value="Unassembled WGS sequence"/>
</dbReference>
<dbReference type="OrthoDB" id="3344950at2759"/>
<dbReference type="EMBL" id="AXCR01000007">
    <property type="protein sequence ID" value="KJR85271.1"/>
    <property type="molecule type" value="Genomic_DNA"/>
</dbReference>
<proteinExistence type="predicted"/>
<dbReference type="VEuPathDB" id="FungiDB:SPSK_09889"/>
<sequence>MDLPYLRAECNTLQATKETSDLGEAHVPKAASVTAFGEIEHELKTQLVHLRHEHDKHEPESFAVARNISDHDLASFSADDFVLVRVASTAYGLILFGKLRLPALAQSGSRTAYVHFRAFSEGPDQPAKFHSFHTADIESADGHKSFRSLFAKDDPLDWFDA</sequence>
<dbReference type="GeneID" id="27671733"/>
<organism evidence="1 2">
    <name type="scientific">Sporothrix schenckii 1099-18</name>
    <dbReference type="NCBI Taxonomy" id="1397361"/>
    <lineage>
        <taxon>Eukaryota</taxon>
        <taxon>Fungi</taxon>
        <taxon>Dikarya</taxon>
        <taxon>Ascomycota</taxon>
        <taxon>Pezizomycotina</taxon>
        <taxon>Sordariomycetes</taxon>
        <taxon>Sordariomycetidae</taxon>
        <taxon>Ophiostomatales</taxon>
        <taxon>Ophiostomataceae</taxon>
        <taxon>Sporothrix</taxon>
    </lineage>
</organism>
<reference evidence="1 2" key="1">
    <citation type="journal article" date="2014" name="BMC Genomics">
        <title>Comparative genomics of the major fungal agents of human and animal Sporotrichosis: Sporothrix schenckii and Sporothrix brasiliensis.</title>
        <authorList>
            <person name="Teixeira M.M."/>
            <person name="de Almeida L.G."/>
            <person name="Kubitschek-Barreira P."/>
            <person name="Alves F.L."/>
            <person name="Kioshima E.S."/>
            <person name="Abadio A.K."/>
            <person name="Fernandes L."/>
            <person name="Derengowski L.S."/>
            <person name="Ferreira K.S."/>
            <person name="Souza R.C."/>
            <person name="Ruiz J.C."/>
            <person name="de Andrade N.C."/>
            <person name="Paes H.C."/>
            <person name="Nicola A.M."/>
            <person name="Albuquerque P."/>
            <person name="Gerber A.L."/>
            <person name="Martins V.P."/>
            <person name="Peconick L.D."/>
            <person name="Neto A.V."/>
            <person name="Chaucanez C.B."/>
            <person name="Silva P.A."/>
            <person name="Cunha O.L."/>
            <person name="de Oliveira F.F."/>
            <person name="dos Santos T.C."/>
            <person name="Barros A.L."/>
            <person name="Soares M.A."/>
            <person name="de Oliveira L.M."/>
            <person name="Marini M.M."/>
            <person name="Villalobos-Duno H."/>
            <person name="Cunha M.M."/>
            <person name="de Hoog S."/>
            <person name="da Silveira J.F."/>
            <person name="Henrissat B."/>
            <person name="Nino-Vega G.A."/>
            <person name="Cisalpino P.S."/>
            <person name="Mora-Montes H.M."/>
            <person name="Almeida S.R."/>
            <person name="Stajich J.E."/>
            <person name="Lopes-Bezerra L.M."/>
            <person name="Vasconcelos A.T."/>
            <person name="Felipe M.S."/>
        </authorList>
    </citation>
    <scope>NUCLEOTIDE SEQUENCE [LARGE SCALE GENOMIC DNA]</scope>
    <source>
        <strain evidence="1 2">1099-18</strain>
    </source>
</reference>
<gene>
    <name evidence="1" type="ORF">SPSK_09889</name>
</gene>
<reference evidence="1 2" key="2">
    <citation type="journal article" date="2015" name="Eukaryot. Cell">
        <title>Asexual propagation of a virulent clone complex in a human and feline outbreak of sporotrichosis.</title>
        <authorList>
            <person name="Teixeira Mde M."/>
            <person name="Rodrigues A.M."/>
            <person name="Tsui C.K."/>
            <person name="de Almeida L.G."/>
            <person name="Van Diepeningen A.D."/>
            <person name="van den Ende B.G."/>
            <person name="Fernandes G.F."/>
            <person name="Kano R."/>
            <person name="Hamelin R.C."/>
            <person name="Lopes-Bezerra L.M."/>
            <person name="Vasconcelos A.T."/>
            <person name="de Hoog S."/>
            <person name="de Camargo Z.P."/>
            <person name="Felipe M.S."/>
        </authorList>
    </citation>
    <scope>NUCLEOTIDE SEQUENCE [LARGE SCALE GENOMIC DNA]</scope>
    <source>
        <strain evidence="1 2">1099-18</strain>
    </source>
</reference>
<evidence type="ECO:0000313" key="1">
    <source>
        <dbReference type="EMBL" id="KJR85271.1"/>
    </source>
</evidence>
<dbReference type="KEGG" id="ssck:SPSK_09889"/>
<dbReference type="AlphaFoldDB" id="A0A0F2MAT1"/>
<dbReference type="RefSeq" id="XP_016587947.1">
    <property type="nucleotide sequence ID" value="XM_016736456.1"/>
</dbReference>
<protein>
    <submittedName>
        <fullName evidence="1">Uncharacterized protein</fullName>
    </submittedName>
</protein>
<accession>A0A0F2MAT1</accession>
<comment type="caution">
    <text evidence="1">The sequence shown here is derived from an EMBL/GenBank/DDBJ whole genome shotgun (WGS) entry which is preliminary data.</text>
</comment>